<dbReference type="InterPro" id="IPR009056">
    <property type="entry name" value="Cyt_c-like_dom"/>
</dbReference>
<comment type="subcellular location">
    <subcellularLocation>
        <location evidence="1">Periplasm</location>
    </subcellularLocation>
</comment>
<evidence type="ECO:0000256" key="9">
    <source>
        <dbReference type="PIRSR" id="PIRSR000005-2"/>
    </source>
</evidence>
<dbReference type="PANTHER" id="PTHR33751:SF9">
    <property type="entry name" value="CYTOCHROME C4"/>
    <property type="match status" value="1"/>
</dbReference>
<feature type="binding site" description="axial binding residue" evidence="9">
    <location>
        <position position="104"/>
    </location>
    <ligand>
        <name>heme c</name>
        <dbReference type="ChEBI" id="CHEBI:61717"/>
        <label>1</label>
    </ligand>
    <ligandPart>
        <name>Fe</name>
        <dbReference type="ChEBI" id="CHEBI:18248"/>
    </ligandPart>
</feature>
<comment type="PTM">
    <text evidence="8">Binds 2 heme c groups covalently per subunit.</text>
</comment>
<keyword evidence="6" id="KW-0249">Electron transport</keyword>
<dbReference type="Gene3D" id="1.10.760.10">
    <property type="entry name" value="Cytochrome c-like domain"/>
    <property type="match status" value="2"/>
</dbReference>
<name>A0A158JVG6_9BURK</name>
<feature type="binding site" description="axial binding residue" evidence="9">
    <location>
        <position position="156"/>
    </location>
    <ligand>
        <name>heme c</name>
        <dbReference type="ChEBI" id="CHEBI:61717"/>
        <label>2</label>
    </ligand>
    <ligandPart>
        <name>Fe</name>
        <dbReference type="ChEBI" id="CHEBI:18248"/>
    </ligandPart>
</feature>
<keyword evidence="4 9" id="KW-0479">Metal-binding</keyword>
<dbReference type="GO" id="GO:0005506">
    <property type="term" value="F:iron ion binding"/>
    <property type="evidence" value="ECO:0007669"/>
    <property type="project" value="InterPro"/>
</dbReference>
<feature type="binding site" description="covalent" evidence="8">
    <location>
        <position position="64"/>
    </location>
    <ligand>
        <name>heme c</name>
        <dbReference type="ChEBI" id="CHEBI:61717"/>
        <label>1</label>
    </ligand>
</feature>
<evidence type="ECO:0000256" key="6">
    <source>
        <dbReference type="ARBA" id="ARBA00022982"/>
    </source>
</evidence>
<dbReference type="PANTHER" id="PTHR33751">
    <property type="entry name" value="CBB3-TYPE CYTOCHROME C OXIDASE SUBUNIT FIXP"/>
    <property type="match status" value="1"/>
</dbReference>
<dbReference type="Proteomes" id="UP000054770">
    <property type="component" value="Unassembled WGS sequence"/>
</dbReference>
<dbReference type="GO" id="GO:0009055">
    <property type="term" value="F:electron transfer activity"/>
    <property type="evidence" value="ECO:0007669"/>
    <property type="project" value="InterPro"/>
</dbReference>
<keyword evidence="2" id="KW-0813">Transport</keyword>
<dbReference type="PIRSF" id="PIRSF000005">
    <property type="entry name" value="Cytochrome_c4"/>
    <property type="match status" value="1"/>
</dbReference>
<dbReference type="InterPro" id="IPR050597">
    <property type="entry name" value="Cytochrome_c_Oxidase_Subunit"/>
</dbReference>
<evidence type="ECO:0000256" key="8">
    <source>
        <dbReference type="PIRSR" id="PIRSR000005-1"/>
    </source>
</evidence>
<organism evidence="11 12">
    <name type="scientific">Caballeronia choica</name>
    <dbReference type="NCBI Taxonomy" id="326476"/>
    <lineage>
        <taxon>Bacteria</taxon>
        <taxon>Pseudomonadati</taxon>
        <taxon>Pseudomonadota</taxon>
        <taxon>Betaproteobacteria</taxon>
        <taxon>Burkholderiales</taxon>
        <taxon>Burkholderiaceae</taxon>
        <taxon>Caballeronia</taxon>
    </lineage>
</organism>
<dbReference type="Pfam" id="PF00034">
    <property type="entry name" value="Cytochrom_C"/>
    <property type="match status" value="2"/>
</dbReference>
<gene>
    <name evidence="11" type="ORF">AWB68_04274</name>
</gene>
<evidence type="ECO:0000256" key="2">
    <source>
        <dbReference type="ARBA" id="ARBA00022448"/>
    </source>
</evidence>
<feature type="domain" description="Cytochrome c" evidence="10">
    <location>
        <begin position="49"/>
        <end position="219"/>
    </location>
</feature>
<evidence type="ECO:0000256" key="5">
    <source>
        <dbReference type="ARBA" id="ARBA00022764"/>
    </source>
</evidence>
<comment type="caution">
    <text evidence="11">The sequence shown here is derived from an EMBL/GenBank/DDBJ whole genome shotgun (WGS) entry which is preliminary data.</text>
</comment>
<keyword evidence="5" id="KW-0574">Periplasm</keyword>
<feature type="binding site" description="covalent" evidence="8">
    <location>
        <position position="152"/>
    </location>
    <ligand>
        <name>heme c</name>
        <dbReference type="ChEBI" id="CHEBI:61717"/>
        <label>2</label>
    </ligand>
</feature>
<evidence type="ECO:0000256" key="3">
    <source>
        <dbReference type="ARBA" id="ARBA00022617"/>
    </source>
</evidence>
<dbReference type="RefSeq" id="WP_087646357.1">
    <property type="nucleotide sequence ID" value="NZ_FCON02000050.1"/>
</dbReference>
<protein>
    <submittedName>
        <fullName evidence="11">Cytochrome c, class I</fullName>
    </submittedName>
</protein>
<keyword evidence="7 9" id="KW-0408">Iron</keyword>
<keyword evidence="12" id="KW-1185">Reference proteome</keyword>
<dbReference type="PRINTS" id="PR00605">
    <property type="entry name" value="CYTCHROMECIC"/>
</dbReference>
<feature type="binding site" description="covalent" evidence="8">
    <location>
        <position position="61"/>
    </location>
    <ligand>
        <name>heme c</name>
        <dbReference type="ChEBI" id="CHEBI:61717"/>
        <label>1</label>
    </ligand>
</feature>
<feature type="binding site" description="axial binding residue" evidence="9">
    <location>
        <position position="196"/>
    </location>
    <ligand>
        <name>heme c</name>
        <dbReference type="ChEBI" id="CHEBI:61717"/>
        <label>2</label>
    </ligand>
    <ligandPart>
        <name>Fe</name>
        <dbReference type="ChEBI" id="CHEBI:18248"/>
    </ligandPart>
</feature>
<evidence type="ECO:0000256" key="7">
    <source>
        <dbReference type="ARBA" id="ARBA00023004"/>
    </source>
</evidence>
<evidence type="ECO:0000256" key="1">
    <source>
        <dbReference type="ARBA" id="ARBA00004418"/>
    </source>
</evidence>
<evidence type="ECO:0000259" key="10">
    <source>
        <dbReference type="PROSITE" id="PS51007"/>
    </source>
</evidence>
<sequence>MRISSDGTLGQRLQRGRRALASLLAPLFAPRLALLLAAAFAALPIAARADAEAGKAKAVVCAACHGPMGNSTSPDYPVLAGQSARYLYLELRDFNAGRRSDPRMSPMAANLSPDDMHDLADYFAAQKPTPIAFKADPVKVDAGRKKSEEVLCTMCHLGGFSGQNEIPRVAGQQYQYIVKQLEDFRARRRTNDAGSMTSVTKTLTDADIENLANYVANLQ</sequence>
<dbReference type="InterPro" id="IPR024167">
    <property type="entry name" value="Cytochrome_c4-like"/>
</dbReference>
<feature type="binding site" description="axial binding residue" evidence="9">
    <location>
        <position position="65"/>
    </location>
    <ligand>
        <name>heme c</name>
        <dbReference type="ChEBI" id="CHEBI:61717"/>
        <label>1</label>
    </ligand>
    <ligandPart>
        <name>Fe</name>
        <dbReference type="ChEBI" id="CHEBI:18248"/>
    </ligandPart>
</feature>
<dbReference type="OrthoDB" id="5295860at2"/>
<proteinExistence type="predicted"/>
<dbReference type="EMBL" id="FCON02000050">
    <property type="protein sequence ID" value="SAL72483.1"/>
    <property type="molecule type" value="Genomic_DNA"/>
</dbReference>
<dbReference type="InterPro" id="IPR008168">
    <property type="entry name" value="Cyt_C_IC"/>
</dbReference>
<dbReference type="InterPro" id="IPR036909">
    <property type="entry name" value="Cyt_c-like_dom_sf"/>
</dbReference>
<dbReference type="GO" id="GO:0042597">
    <property type="term" value="C:periplasmic space"/>
    <property type="evidence" value="ECO:0007669"/>
    <property type="project" value="UniProtKB-SubCell"/>
</dbReference>
<keyword evidence="3 8" id="KW-0349">Heme</keyword>
<evidence type="ECO:0000313" key="11">
    <source>
        <dbReference type="EMBL" id="SAL72483.1"/>
    </source>
</evidence>
<dbReference type="GO" id="GO:0020037">
    <property type="term" value="F:heme binding"/>
    <property type="evidence" value="ECO:0007669"/>
    <property type="project" value="InterPro"/>
</dbReference>
<dbReference type="PROSITE" id="PS51007">
    <property type="entry name" value="CYTC"/>
    <property type="match status" value="1"/>
</dbReference>
<dbReference type="SUPFAM" id="SSF46626">
    <property type="entry name" value="Cytochrome c"/>
    <property type="match status" value="2"/>
</dbReference>
<evidence type="ECO:0000313" key="12">
    <source>
        <dbReference type="Proteomes" id="UP000054770"/>
    </source>
</evidence>
<dbReference type="AlphaFoldDB" id="A0A158JVG6"/>
<feature type="binding site" description="covalent" evidence="8">
    <location>
        <position position="155"/>
    </location>
    <ligand>
        <name>heme c</name>
        <dbReference type="ChEBI" id="CHEBI:61717"/>
        <label>2</label>
    </ligand>
</feature>
<evidence type="ECO:0000256" key="4">
    <source>
        <dbReference type="ARBA" id="ARBA00022723"/>
    </source>
</evidence>
<reference evidence="11" key="1">
    <citation type="submission" date="2016-01" db="EMBL/GenBank/DDBJ databases">
        <authorList>
            <person name="Peeters C."/>
        </authorList>
    </citation>
    <scope>NUCLEOTIDE SEQUENCE [LARGE SCALE GENOMIC DNA]</scope>
    <source>
        <strain evidence="11">LMG 22940</strain>
    </source>
</reference>
<accession>A0A158JVG6</accession>